<name>A0A919LD63_9ACTN</name>
<feature type="transmembrane region" description="Helical" evidence="1">
    <location>
        <begin position="58"/>
        <end position="81"/>
    </location>
</feature>
<comment type="caution">
    <text evidence="3">The sequence shown here is derived from an EMBL/GenBank/DDBJ whole genome shotgun (WGS) entry which is preliminary data.</text>
</comment>
<reference evidence="3" key="1">
    <citation type="submission" date="2020-09" db="EMBL/GenBank/DDBJ databases">
        <title>Whole genome shotgun sequence of Streptomyces xanthophaeus NBRC 12829.</title>
        <authorList>
            <person name="Komaki H."/>
            <person name="Tamura T."/>
        </authorList>
    </citation>
    <scope>NUCLEOTIDE SEQUENCE</scope>
    <source>
        <strain evidence="3">NBRC 12829</strain>
    </source>
</reference>
<organism evidence="3 4">
    <name type="scientific">Streptomyces xanthophaeus</name>
    <dbReference type="NCBI Taxonomy" id="67385"/>
    <lineage>
        <taxon>Bacteria</taxon>
        <taxon>Bacillati</taxon>
        <taxon>Actinomycetota</taxon>
        <taxon>Actinomycetes</taxon>
        <taxon>Kitasatosporales</taxon>
        <taxon>Streptomycetaceae</taxon>
        <taxon>Streptomyces</taxon>
    </lineage>
</organism>
<keyword evidence="1" id="KW-0812">Transmembrane</keyword>
<dbReference type="EMBL" id="BNEE01000013">
    <property type="protein sequence ID" value="GHI90513.1"/>
    <property type="molecule type" value="Genomic_DNA"/>
</dbReference>
<dbReference type="OrthoDB" id="4229919at2"/>
<evidence type="ECO:0000313" key="3">
    <source>
        <dbReference type="EMBL" id="GHI90513.1"/>
    </source>
</evidence>
<feature type="transmembrane region" description="Helical" evidence="1">
    <location>
        <begin position="34"/>
        <end position="52"/>
    </location>
</feature>
<gene>
    <name evidence="2" type="ORF">Sxan_77110</name>
    <name evidence="3" type="ORF">Sxan_78770</name>
</gene>
<protein>
    <recommendedName>
        <fullName evidence="5">DUF3099 domain-containing protein</fullName>
    </recommendedName>
</protein>
<dbReference type="RefSeq" id="WP_051859675.1">
    <property type="nucleotide sequence ID" value="NZ_BNEE01000010.1"/>
</dbReference>
<dbReference type="Proteomes" id="UP000600026">
    <property type="component" value="Unassembled WGS sequence"/>
</dbReference>
<keyword evidence="4" id="KW-1185">Reference proteome</keyword>
<evidence type="ECO:0000313" key="4">
    <source>
        <dbReference type="Proteomes" id="UP000600026"/>
    </source>
</evidence>
<dbReference type="Pfam" id="PF11298">
    <property type="entry name" value="DUF3099"/>
    <property type="match status" value="1"/>
</dbReference>
<dbReference type="AlphaFoldDB" id="A0A919LD63"/>
<proteinExistence type="predicted"/>
<sequence length="118" mass="12973">MNRTPWRRDGTRAESITRARTGLSEDVRGRQRRYIVAMGVRSACVVVMAATWNSWPALAIGALVAGVVIPYAAVVAAQAGWRQQRGTRPELAPVREEPAARILLEPTLILPPERKMAS</sequence>
<dbReference type="EMBL" id="BNEE01000010">
    <property type="protein sequence ID" value="GHI90347.1"/>
    <property type="molecule type" value="Genomic_DNA"/>
</dbReference>
<evidence type="ECO:0000256" key="1">
    <source>
        <dbReference type="SAM" id="Phobius"/>
    </source>
</evidence>
<keyword evidence="1" id="KW-1133">Transmembrane helix</keyword>
<accession>A0A919LD63</accession>
<keyword evidence="1" id="KW-0472">Membrane</keyword>
<evidence type="ECO:0008006" key="5">
    <source>
        <dbReference type="Google" id="ProtNLM"/>
    </source>
</evidence>
<evidence type="ECO:0000313" key="2">
    <source>
        <dbReference type="EMBL" id="GHI90347.1"/>
    </source>
</evidence>
<dbReference type="InterPro" id="IPR021449">
    <property type="entry name" value="DUF3099"/>
</dbReference>